<organism evidence="1 2">
    <name type="scientific">Entomophthora muscae</name>
    <dbReference type="NCBI Taxonomy" id="34485"/>
    <lineage>
        <taxon>Eukaryota</taxon>
        <taxon>Fungi</taxon>
        <taxon>Fungi incertae sedis</taxon>
        <taxon>Zoopagomycota</taxon>
        <taxon>Entomophthoromycotina</taxon>
        <taxon>Entomophthoromycetes</taxon>
        <taxon>Entomophthorales</taxon>
        <taxon>Entomophthoraceae</taxon>
        <taxon>Entomophthora</taxon>
    </lineage>
</organism>
<proteinExistence type="predicted"/>
<gene>
    <name evidence="1" type="ORF">DSO57_1016771</name>
</gene>
<dbReference type="Proteomes" id="UP001165960">
    <property type="component" value="Unassembled WGS sequence"/>
</dbReference>
<accession>A0ACC2T4S0</accession>
<comment type="caution">
    <text evidence="1">The sequence shown here is derived from an EMBL/GenBank/DDBJ whole genome shotgun (WGS) entry which is preliminary data.</text>
</comment>
<sequence>MGLHKVDLFVSELSSIEKNIHTLSVMNVISILVLKTWEFNPVSQKKPCDEQGRQEPARLPVGPNPGPSEMSFPNQEKQEHASLLSVKTNQTPPSKGYLSHLGGWEPANLLSYRPKLSNYSENHKTLKDDSPNRHQIADNLVPPKTQTYAEVIACLKEVTTKPLPVLPMITSYFHPQVQNG</sequence>
<evidence type="ECO:0000313" key="1">
    <source>
        <dbReference type="EMBL" id="KAJ9069610.1"/>
    </source>
</evidence>
<dbReference type="EMBL" id="QTSX02003619">
    <property type="protein sequence ID" value="KAJ9069610.1"/>
    <property type="molecule type" value="Genomic_DNA"/>
</dbReference>
<reference evidence="1" key="1">
    <citation type="submission" date="2022-04" db="EMBL/GenBank/DDBJ databases">
        <title>Genome of the entomopathogenic fungus Entomophthora muscae.</title>
        <authorList>
            <person name="Elya C."/>
            <person name="Lovett B.R."/>
            <person name="Lee E."/>
            <person name="Macias A.M."/>
            <person name="Hajek A.E."/>
            <person name="De Bivort B.L."/>
            <person name="Kasson M.T."/>
            <person name="De Fine Licht H.H."/>
            <person name="Stajich J.E."/>
        </authorList>
    </citation>
    <scope>NUCLEOTIDE SEQUENCE</scope>
    <source>
        <strain evidence="1">Berkeley</strain>
    </source>
</reference>
<name>A0ACC2T4S0_9FUNG</name>
<keyword evidence="2" id="KW-1185">Reference proteome</keyword>
<protein>
    <submittedName>
        <fullName evidence="1">Uncharacterized protein</fullName>
    </submittedName>
</protein>
<evidence type="ECO:0000313" key="2">
    <source>
        <dbReference type="Proteomes" id="UP001165960"/>
    </source>
</evidence>